<name>A0A812MDT1_9DINO</name>
<reference evidence="1" key="1">
    <citation type="submission" date="2021-02" db="EMBL/GenBank/DDBJ databases">
        <authorList>
            <person name="Dougan E. K."/>
            <person name="Rhodes N."/>
            <person name="Thang M."/>
            <person name="Chan C."/>
        </authorList>
    </citation>
    <scope>NUCLEOTIDE SEQUENCE</scope>
</reference>
<organism evidence="1 2">
    <name type="scientific">Symbiodinium natans</name>
    <dbReference type="NCBI Taxonomy" id="878477"/>
    <lineage>
        <taxon>Eukaryota</taxon>
        <taxon>Sar</taxon>
        <taxon>Alveolata</taxon>
        <taxon>Dinophyceae</taxon>
        <taxon>Suessiales</taxon>
        <taxon>Symbiodiniaceae</taxon>
        <taxon>Symbiodinium</taxon>
    </lineage>
</organism>
<dbReference type="AlphaFoldDB" id="A0A812MDT1"/>
<sequence length="1069" mass="120336">MSRVDNAELVKTLRLKLVDIAASVALTFRPEAKTAVTGSSLKDWLTARAVGYDNILLGAVQVQCMEPARKRILFQAMRIALELETQLHVIISTTTALSAWLFDHWSDSRGGEVGAWERYPAPAESWYSATFHRAGHQSIIQVDVLGGAFLVNGRPVGRLPEQISESECYVRLFRDSIFDVQPAHGGRGYKTRIMGGACFGFDLEEDGQVIITEEREVEGQLVKATLVPHQSFQGDLPISFVEDYSHWLVRGKGGKASVYFRPIQFDHPDNQYGCSVRGAPYVLHVDSMMVIRSQDSSKLVDVRSDTFHAISSVLRRLEDPDHIHIFRNDAKAPEAILPRRLLERGAWGAGQSLAVVWIFQSLRYGLLQNLHFQIIAGRSVRIISREFGGEVAADQNIGTLVGLQHGLLLETTHEKKLLLPHSEVLREIHGNHCLVKMNLGHLLNPPVFVYSVREDLRELRGQKDRVAWLYLAKLHALTSHVLRDPFTLRTGTETSLGLLRSARCRGNLSNGADVPRSEAERTLQEIARLSPVRQSKNGAEVVNFQQFCALCAHEGFAFLARDALQEISEQQALSGLQSHHQPQYCLERCGSLAQRAYFRSSEIFGLPGRLEAEEEAAAAQPCRPWQPEPWHESLGGCQEVRDVAFVIFGKTLAPPPERRPCLKSLLLTNQSLQGCGNVSCEEQSVGTWELMSGDGLRHWWLTFFRAAKRGSKEKCSFMLAYFASRWPHCVAHLQVLASICLHSNDFRALDPPAYSLYIQPNERDLNANTVQGIIRRHLRPFKEARPQRPTHRQQIQADQEYKARKQEHNHLCAESLQRLQGVVNQRWLQKLRAVQVHDCEDHMVQNALALAGELNGCFERWWRAAELHAFLEQVENTIQQFGGASLRNLLPWSSRAVWGSCPAETRTLPPPACRDAFNLSEPLPSELEEHPLDDLWEAGAPKEQFVLKPTPAFQPPPRRSAELQLARDEGCSAIYAELSKPLHESWRLAQEMKLPQISDGCFPTTLSDDLQAALEARQKETDGAWQRVLEAMHGQGRFDALMRSCGLLEEPAPLYVLSRLLREEGQLTQ</sequence>
<evidence type="ECO:0000313" key="1">
    <source>
        <dbReference type="EMBL" id="CAE7256451.1"/>
    </source>
</evidence>
<comment type="caution">
    <text evidence="1">The sequence shown here is derived from an EMBL/GenBank/DDBJ whole genome shotgun (WGS) entry which is preliminary data.</text>
</comment>
<feature type="non-terminal residue" evidence="1">
    <location>
        <position position="1069"/>
    </location>
</feature>
<protein>
    <submittedName>
        <fullName evidence="1">Uncharacterized protein</fullName>
    </submittedName>
</protein>
<keyword evidence="2" id="KW-1185">Reference proteome</keyword>
<dbReference type="Proteomes" id="UP000604046">
    <property type="component" value="Unassembled WGS sequence"/>
</dbReference>
<evidence type="ECO:0000313" key="2">
    <source>
        <dbReference type="Proteomes" id="UP000604046"/>
    </source>
</evidence>
<dbReference type="OrthoDB" id="9991011at2759"/>
<proteinExistence type="predicted"/>
<dbReference type="EMBL" id="CAJNDS010001357">
    <property type="protein sequence ID" value="CAE7256451.1"/>
    <property type="molecule type" value="Genomic_DNA"/>
</dbReference>
<accession>A0A812MDT1</accession>
<gene>
    <name evidence="1" type="ORF">SNAT2548_LOCUS13151</name>
</gene>